<feature type="compositionally biased region" description="Pro residues" evidence="1">
    <location>
        <begin position="54"/>
        <end position="67"/>
    </location>
</feature>
<sequence>MPKPSQHAYAANVHPARESAWSDIFGRNATTIRQHQLLHQRTSLLPPLLQIPQLQPPPPTSDYPPPSITDITLPQPLRR</sequence>
<evidence type="ECO:0000313" key="2">
    <source>
        <dbReference type="EMBL" id="VDL93233.1"/>
    </source>
</evidence>
<dbReference type="AlphaFoldDB" id="A0A183SRK0"/>
<dbReference type="EMBL" id="UYSU01033877">
    <property type="protein sequence ID" value="VDL93233.1"/>
    <property type="molecule type" value="Genomic_DNA"/>
</dbReference>
<name>A0A183SRK0_SCHSO</name>
<reference evidence="2 3" key="2">
    <citation type="submission" date="2018-11" db="EMBL/GenBank/DDBJ databases">
        <authorList>
            <consortium name="Pathogen Informatics"/>
        </authorList>
    </citation>
    <scope>NUCLEOTIDE SEQUENCE [LARGE SCALE GENOMIC DNA]</scope>
    <source>
        <strain evidence="2 3">NST_G2</strain>
    </source>
</reference>
<evidence type="ECO:0000256" key="1">
    <source>
        <dbReference type="SAM" id="MobiDB-lite"/>
    </source>
</evidence>
<evidence type="ECO:0000313" key="3">
    <source>
        <dbReference type="Proteomes" id="UP000275846"/>
    </source>
</evidence>
<gene>
    <name evidence="2" type="ORF">SSLN_LOCUS6848</name>
</gene>
<dbReference type="Proteomes" id="UP000275846">
    <property type="component" value="Unassembled WGS sequence"/>
</dbReference>
<reference evidence="4" key="1">
    <citation type="submission" date="2016-06" db="UniProtKB">
        <authorList>
            <consortium name="WormBaseParasite"/>
        </authorList>
    </citation>
    <scope>IDENTIFICATION</scope>
</reference>
<keyword evidence="3" id="KW-1185">Reference proteome</keyword>
<accession>A0A183SRK0</accession>
<feature type="region of interest" description="Disordered" evidence="1">
    <location>
        <begin position="49"/>
        <end position="79"/>
    </location>
</feature>
<organism evidence="4">
    <name type="scientific">Schistocephalus solidus</name>
    <name type="common">Tapeworm</name>
    <dbReference type="NCBI Taxonomy" id="70667"/>
    <lineage>
        <taxon>Eukaryota</taxon>
        <taxon>Metazoa</taxon>
        <taxon>Spiralia</taxon>
        <taxon>Lophotrochozoa</taxon>
        <taxon>Platyhelminthes</taxon>
        <taxon>Cestoda</taxon>
        <taxon>Eucestoda</taxon>
        <taxon>Diphyllobothriidea</taxon>
        <taxon>Diphyllobothriidae</taxon>
        <taxon>Schistocephalus</taxon>
    </lineage>
</organism>
<dbReference type="WBParaSite" id="SSLN_0000706701-mRNA-1">
    <property type="protein sequence ID" value="SSLN_0000706701-mRNA-1"/>
    <property type="gene ID" value="SSLN_0000706701"/>
</dbReference>
<proteinExistence type="predicted"/>
<evidence type="ECO:0000313" key="4">
    <source>
        <dbReference type="WBParaSite" id="SSLN_0000706701-mRNA-1"/>
    </source>
</evidence>
<protein>
    <submittedName>
        <fullName evidence="2 4">Uncharacterized protein</fullName>
    </submittedName>
</protein>